<keyword evidence="19" id="KW-1185">Reference proteome</keyword>
<evidence type="ECO:0000313" key="19">
    <source>
        <dbReference type="Proteomes" id="UP001168821"/>
    </source>
</evidence>
<comment type="catalytic activity">
    <reaction evidence="7">
        <text>L-proline + NADP(+) = 1-pyrroline-2-carboxylate + NADPH + H(+)</text>
        <dbReference type="Rhea" id="RHEA:20317"/>
        <dbReference type="ChEBI" id="CHEBI:15378"/>
        <dbReference type="ChEBI" id="CHEBI:39785"/>
        <dbReference type="ChEBI" id="CHEBI:57783"/>
        <dbReference type="ChEBI" id="CHEBI:58349"/>
        <dbReference type="ChEBI" id="CHEBI:60039"/>
        <dbReference type="EC" id="1.5.1.1"/>
    </reaction>
    <physiologicalReaction direction="right-to-left" evidence="7">
        <dbReference type="Rhea" id="RHEA:20319"/>
    </physiologicalReaction>
</comment>
<evidence type="ECO:0000256" key="3">
    <source>
        <dbReference type="ARBA" id="ARBA00015173"/>
    </source>
</evidence>
<dbReference type="GO" id="GO:0047127">
    <property type="term" value="F:thiomorpholine-carboxylate dehydrogenase activity"/>
    <property type="evidence" value="ECO:0007669"/>
    <property type="project" value="UniProtKB-EC"/>
</dbReference>
<dbReference type="AlphaFoldDB" id="A0AA38M6I2"/>
<name>A0AA38M6I2_9CUCU</name>
<comment type="catalytic activity">
    <reaction evidence="13">
        <text>L-proline + NAD(+) = 1-pyrroline-2-carboxylate + NADH + H(+)</text>
        <dbReference type="Rhea" id="RHEA:20321"/>
        <dbReference type="ChEBI" id="CHEBI:15378"/>
        <dbReference type="ChEBI" id="CHEBI:39785"/>
        <dbReference type="ChEBI" id="CHEBI:57540"/>
        <dbReference type="ChEBI" id="CHEBI:57945"/>
        <dbReference type="ChEBI" id="CHEBI:60039"/>
        <dbReference type="EC" id="1.5.1.1"/>
    </reaction>
    <physiologicalReaction direction="right-to-left" evidence="13">
        <dbReference type="Rhea" id="RHEA:20323"/>
    </physiologicalReaction>
</comment>
<dbReference type="SUPFAM" id="SSF51735">
    <property type="entry name" value="NAD(P)-binding Rossmann-fold domains"/>
    <property type="match status" value="1"/>
</dbReference>
<comment type="catalytic activity">
    <reaction evidence="6">
        <text>Delta(2)-thiazoline-2-carboxylate + NADPH + 2 H(+) = L-thiazolidine-2-carboxylate + NADP(+)</text>
        <dbReference type="Rhea" id="RHEA:68072"/>
        <dbReference type="ChEBI" id="CHEBI:15378"/>
        <dbReference type="ChEBI" id="CHEBI:57783"/>
        <dbReference type="ChEBI" id="CHEBI:58349"/>
        <dbReference type="ChEBI" id="CHEBI:176895"/>
        <dbReference type="ChEBI" id="CHEBI:176896"/>
    </reaction>
    <physiologicalReaction direction="left-to-right" evidence="6">
        <dbReference type="Rhea" id="RHEA:68073"/>
    </physiologicalReaction>
</comment>
<comment type="catalytic activity">
    <reaction evidence="5">
        <text>L-pipecolate + NAD(+) = Delta(1)-piperideine-2-carboxylate + NADH + H(+)</text>
        <dbReference type="Rhea" id="RHEA:30807"/>
        <dbReference type="ChEBI" id="CHEBI:15378"/>
        <dbReference type="ChEBI" id="CHEBI:57540"/>
        <dbReference type="ChEBI" id="CHEBI:57945"/>
        <dbReference type="ChEBI" id="CHEBI:61185"/>
        <dbReference type="ChEBI" id="CHEBI:77631"/>
        <dbReference type="EC" id="1.5.1.1"/>
    </reaction>
    <physiologicalReaction direction="right-to-left" evidence="5">
        <dbReference type="Rhea" id="RHEA:30809"/>
    </physiologicalReaction>
</comment>
<comment type="similarity">
    <text evidence="1">Belongs to the ornithine cyclodeaminase/mu-crystallin family.</text>
</comment>
<dbReference type="EC" id="1.5.1.1" evidence="16"/>
<evidence type="ECO:0000256" key="16">
    <source>
        <dbReference type="ARBA" id="ARBA00093598"/>
    </source>
</evidence>
<evidence type="ECO:0000256" key="10">
    <source>
        <dbReference type="ARBA" id="ARBA00093248"/>
    </source>
</evidence>
<evidence type="ECO:0000256" key="2">
    <source>
        <dbReference type="ARBA" id="ARBA00012883"/>
    </source>
</evidence>
<dbReference type="Proteomes" id="UP001168821">
    <property type="component" value="Unassembled WGS sequence"/>
</dbReference>
<comment type="caution">
    <text evidence="18">The sequence shown here is derived from an EMBL/GenBank/DDBJ whole genome shotgun (WGS) entry which is preliminary data.</text>
</comment>
<protein>
    <recommendedName>
        <fullName evidence="3">Ketimine reductase mu-crystallin</fullName>
        <ecNumber evidence="16">1.5.1.1</ecNumber>
        <ecNumber evidence="2">1.5.1.25</ecNumber>
    </recommendedName>
    <alternativeName>
        <fullName evidence="17">1-piperideine-2-carboxylate/1-pyrroline-2-carboxylate reductase</fullName>
    </alternativeName>
    <alternativeName>
        <fullName evidence="4">NADP-regulated thyroid-hormone-binding protein</fullName>
    </alternativeName>
</protein>
<proteinExistence type="inferred from homology"/>
<gene>
    <name evidence="18" type="ORF">Zmor_022486</name>
</gene>
<dbReference type="InterPro" id="IPR023401">
    <property type="entry name" value="ODC_N"/>
</dbReference>
<evidence type="ECO:0000256" key="14">
    <source>
        <dbReference type="ARBA" id="ARBA00093273"/>
    </source>
</evidence>
<evidence type="ECO:0000256" key="1">
    <source>
        <dbReference type="ARBA" id="ARBA00008903"/>
    </source>
</evidence>
<comment type="subunit">
    <text evidence="15">Homodimer. Binds the thyroid hormone triiodothyronine (T3); T3 binding inhibits enzymatic activity.</text>
</comment>
<evidence type="ECO:0000256" key="6">
    <source>
        <dbReference type="ARBA" id="ARBA00093197"/>
    </source>
</evidence>
<sequence>MSNPIFIHEDQVKKLLNWDSTFDAVEAALESVYNKRAVQSPRTFTQSTTSKTLLLTMPGHLDNERFGALGCKLVTVAPDNINLEHPLPTINAQILLFEEATGILKAVVGGTEITKWRTAAASAVATKHLKPKEFQVLAILGAGVQGRIHAICFNHFYDFKEIRIWNHNVHKAETLVQELNQVYNCQKFKCCQSNEECVRGADVVVTATFAKSPIVQKEWLKDGVHINAVGAGLVHHSELSESIYQSSHVYIDHWAGAQTELAGLGKLGVEFKGEIGGVITGDLPPPPLDQVTVFQSLGMAAEDCAMARLIYDLFIQESNMN</sequence>
<evidence type="ECO:0000313" key="18">
    <source>
        <dbReference type="EMBL" id="KAJ3644783.1"/>
    </source>
</evidence>
<dbReference type="GO" id="GO:0042562">
    <property type="term" value="F:hormone binding"/>
    <property type="evidence" value="ECO:0007669"/>
    <property type="project" value="TreeGrafter"/>
</dbReference>
<dbReference type="PANTHER" id="PTHR13812:SF19">
    <property type="entry name" value="KETIMINE REDUCTASE MU-CRYSTALLIN"/>
    <property type="match status" value="1"/>
</dbReference>
<dbReference type="GO" id="GO:0050241">
    <property type="term" value="F:pyrroline-2-carboxylate reductase activity"/>
    <property type="evidence" value="ECO:0007669"/>
    <property type="project" value="UniProtKB-EC"/>
</dbReference>
<comment type="catalytic activity">
    <reaction evidence="11">
        <text>(S)-cystathionine ketimine + NADH + 2 H(+) = (3R,5S)-2,3,5,6,7-pentahydro-1,4-thiazepine-3,5-dicarboxylate + NAD(+)</text>
        <dbReference type="Rhea" id="RHEA:68032"/>
        <dbReference type="ChEBI" id="CHEBI:15378"/>
        <dbReference type="ChEBI" id="CHEBI:57540"/>
        <dbReference type="ChEBI" id="CHEBI:57945"/>
        <dbReference type="ChEBI" id="CHEBI:176808"/>
        <dbReference type="ChEBI" id="CHEBI:176810"/>
    </reaction>
    <physiologicalReaction direction="left-to-right" evidence="11">
        <dbReference type="Rhea" id="RHEA:68033"/>
    </physiologicalReaction>
</comment>
<evidence type="ECO:0000256" key="9">
    <source>
        <dbReference type="ARBA" id="ARBA00093227"/>
    </source>
</evidence>
<dbReference type="Pfam" id="PF02423">
    <property type="entry name" value="OCD_Mu_crystall"/>
    <property type="match status" value="1"/>
</dbReference>
<evidence type="ECO:0000256" key="11">
    <source>
        <dbReference type="ARBA" id="ARBA00093250"/>
    </source>
</evidence>
<evidence type="ECO:0000256" key="4">
    <source>
        <dbReference type="ARBA" id="ARBA00033420"/>
    </source>
</evidence>
<dbReference type="GO" id="GO:0005737">
    <property type="term" value="C:cytoplasm"/>
    <property type="evidence" value="ECO:0007669"/>
    <property type="project" value="TreeGrafter"/>
</dbReference>
<evidence type="ECO:0000256" key="13">
    <source>
        <dbReference type="ARBA" id="ARBA00093264"/>
    </source>
</evidence>
<evidence type="ECO:0000256" key="5">
    <source>
        <dbReference type="ARBA" id="ARBA00093190"/>
    </source>
</evidence>
<accession>A0AA38M6I2</accession>
<dbReference type="Gene3D" id="3.30.1780.10">
    <property type="entry name" value="ornithine cyclodeaminase, domain 1"/>
    <property type="match status" value="1"/>
</dbReference>
<organism evidence="18 19">
    <name type="scientific">Zophobas morio</name>
    <dbReference type="NCBI Taxonomy" id="2755281"/>
    <lineage>
        <taxon>Eukaryota</taxon>
        <taxon>Metazoa</taxon>
        <taxon>Ecdysozoa</taxon>
        <taxon>Arthropoda</taxon>
        <taxon>Hexapoda</taxon>
        <taxon>Insecta</taxon>
        <taxon>Pterygota</taxon>
        <taxon>Neoptera</taxon>
        <taxon>Endopterygota</taxon>
        <taxon>Coleoptera</taxon>
        <taxon>Polyphaga</taxon>
        <taxon>Cucujiformia</taxon>
        <taxon>Tenebrionidae</taxon>
        <taxon>Zophobas</taxon>
    </lineage>
</organism>
<dbReference type="InterPro" id="IPR003462">
    <property type="entry name" value="ODC_Mu_crystall"/>
</dbReference>
<dbReference type="EMBL" id="JALNTZ010000007">
    <property type="protein sequence ID" value="KAJ3644783.1"/>
    <property type="molecule type" value="Genomic_DNA"/>
</dbReference>
<dbReference type="InterPro" id="IPR036291">
    <property type="entry name" value="NAD(P)-bd_dom_sf"/>
</dbReference>
<dbReference type="Gene3D" id="3.40.50.720">
    <property type="entry name" value="NAD(P)-binding Rossmann-like Domain"/>
    <property type="match status" value="1"/>
</dbReference>
<evidence type="ECO:0000256" key="8">
    <source>
        <dbReference type="ARBA" id="ARBA00093226"/>
    </source>
</evidence>
<comment type="catalytic activity">
    <reaction evidence="9">
        <text>(S)-cystathionine ketimine + NADPH + 2 H(+) = (3R,5S)-2,3,5,6,7-pentahydro-1,4-thiazepine-3,5-dicarboxylate + NADP(+)</text>
        <dbReference type="Rhea" id="RHEA:68036"/>
        <dbReference type="ChEBI" id="CHEBI:15378"/>
        <dbReference type="ChEBI" id="CHEBI:57783"/>
        <dbReference type="ChEBI" id="CHEBI:58349"/>
        <dbReference type="ChEBI" id="CHEBI:176808"/>
        <dbReference type="ChEBI" id="CHEBI:176810"/>
    </reaction>
    <physiologicalReaction direction="left-to-right" evidence="9">
        <dbReference type="Rhea" id="RHEA:68037"/>
    </physiologicalReaction>
</comment>
<comment type="catalytic activity">
    <reaction evidence="10">
        <text>(R)-lanthionine ketimine + NADPH + 2 H(+) = (3R,5R)-1,4-thiomorpholine-3,5-dicarboxylate + NADP(+)</text>
        <dbReference type="Rhea" id="RHEA:68040"/>
        <dbReference type="ChEBI" id="CHEBI:15378"/>
        <dbReference type="ChEBI" id="CHEBI:57783"/>
        <dbReference type="ChEBI" id="CHEBI:58349"/>
        <dbReference type="ChEBI" id="CHEBI:176891"/>
        <dbReference type="ChEBI" id="CHEBI:176892"/>
    </reaction>
    <physiologicalReaction direction="left-to-right" evidence="10">
        <dbReference type="Rhea" id="RHEA:68041"/>
    </physiologicalReaction>
</comment>
<evidence type="ECO:0000256" key="12">
    <source>
        <dbReference type="ARBA" id="ARBA00093263"/>
    </source>
</evidence>
<evidence type="ECO:0000256" key="7">
    <source>
        <dbReference type="ARBA" id="ARBA00093203"/>
    </source>
</evidence>
<dbReference type="PANTHER" id="PTHR13812">
    <property type="entry name" value="KETIMINE REDUCTASE MU-CRYSTALLIN"/>
    <property type="match status" value="1"/>
</dbReference>
<comment type="catalytic activity">
    <reaction evidence="12">
        <text>(3R)-1,4-thiomorpholine-3-carboxylate + NADP(+) = 3,4-dehydrothiomorpholine-3-carboxylate + NADPH + 2 H(+)</text>
        <dbReference type="Rhea" id="RHEA:12500"/>
        <dbReference type="ChEBI" id="CHEBI:15378"/>
        <dbReference type="ChEBI" id="CHEBI:57783"/>
        <dbReference type="ChEBI" id="CHEBI:58349"/>
        <dbReference type="ChEBI" id="CHEBI:58517"/>
        <dbReference type="ChEBI" id="CHEBI:176873"/>
        <dbReference type="EC" id="1.5.1.25"/>
    </reaction>
    <physiologicalReaction direction="right-to-left" evidence="12">
        <dbReference type="Rhea" id="RHEA:12502"/>
    </physiologicalReaction>
</comment>
<comment type="catalytic activity">
    <reaction evidence="8">
        <text>(3R)-1,4-thiomorpholine-3-carboxylate + NAD(+) = 3,4-dehydrothiomorpholine-3-carboxylate + NADH + 2 H(+)</text>
        <dbReference type="Rhea" id="RHEA:12504"/>
        <dbReference type="ChEBI" id="CHEBI:15378"/>
        <dbReference type="ChEBI" id="CHEBI:57540"/>
        <dbReference type="ChEBI" id="CHEBI:57945"/>
        <dbReference type="ChEBI" id="CHEBI:58517"/>
        <dbReference type="ChEBI" id="CHEBI:176873"/>
        <dbReference type="EC" id="1.5.1.25"/>
    </reaction>
    <physiologicalReaction direction="right-to-left" evidence="8">
        <dbReference type="Rhea" id="RHEA:12506"/>
    </physiologicalReaction>
</comment>
<reference evidence="18" key="1">
    <citation type="journal article" date="2023" name="G3 (Bethesda)">
        <title>Whole genome assemblies of Zophobas morio and Tenebrio molitor.</title>
        <authorList>
            <person name="Kaur S."/>
            <person name="Stinson S.A."/>
            <person name="diCenzo G.C."/>
        </authorList>
    </citation>
    <scope>NUCLEOTIDE SEQUENCE</scope>
    <source>
        <strain evidence="18">QUZm001</strain>
    </source>
</reference>
<dbReference type="PIRSF" id="PIRSF001439">
    <property type="entry name" value="CryM"/>
    <property type="match status" value="1"/>
</dbReference>
<evidence type="ECO:0000256" key="17">
    <source>
        <dbReference type="ARBA" id="ARBA00093650"/>
    </source>
</evidence>
<dbReference type="EC" id="1.5.1.25" evidence="2"/>
<evidence type="ECO:0000256" key="15">
    <source>
        <dbReference type="ARBA" id="ARBA00093567"/>
    </source>
</evidence>
<comment type="catalytic activity">
    <reaction evidence="14">
        <text>L-pipecolate + NADP(+) = Delta(1)-piperideine-2-carboxylate + NADPH + H(+)</text>
        <dbReference type="Rhea" id="RHEA:12524"/>
        <dbReference type="ChEBI" id="CHEBI:15378"/>
        <dbReference type="ChEBI" id="CHEBI:57783"/>
        <dbReference type="ChEBI" id="CHEBI:58349"/>
        <dbReference type="ChEBI" id="CHEBI:61185"/>
        <dbReference type="ChEBI" id="CHEBI:77631"/>
        <dbReference type="EC" id="1.5.1.1"/>
    </reaction>
    <physiologicalReaction direction="right-to-left" evidence="14">
        <dbReference type="Rhea" id="RHEA:12526"/>
    </physiologicalReaction>
</comment>